<dbReference type="EMBL" id="SRMP02000052">
    <property type="protein sequence ID" value="MFN0293810.1"/>
    <property type="molecule type" value="Genomic_DNA"/>
</dbReference>
<keyword evidence="4" id="KW-0378">Hydrolase</keyword>
<sequence length="975" mass="106127">MKKLLLKLNRLVLFTLLILFGMKSAAQVNISFPEVLFTDMQTIAKGGSSNTIMNRLIALVDNTPAGQSIHISIYMINYQPLMDALKNAEARGVNLHIIVDMSRSDPQITNASSLPWLQTNLPNSEIVVTTNDISPNAINHHKQALFSGVTTTSGLVSNVTFQTSHNFTNSDMGKIQDALVFNEADIYQAFLANWNVMKQNAASGMRVNFVYTAHDFAAINTKLAFFPRIVAGTHDGVDNILESLNAITDVANAKIRVAMSDWTDSRPAIVDKLIALRNQGATIEVYAKDAAGTQTKAKLNQLKTLGATVRIFNISTDGQAVFNIHAKMMLIEGTWNGQANAKVILTGSHNYTDAALKTNNEVLVTLLNSPLFNAYDIYFNSFNSITPTLQLLAWNFNTLNTSGSEASLLSTHTTGGLFNATLLRGTGFRANGLSKAFGSIKDQAKNTTMSTTKAMAMANEDYFEFDVSTKPGKKVSLNSLDYVVRRSSTAAPRTGAWMYVVEENGVKGEPQGITTTDITFTNGPTLNAGFQQAPVDLSQVAALQNIPFGKKVYLRLYFWGATTLTSTFGLGPYGVNNSNSVVLNGDVAEDETSMEKVMLAWQFATSNNGSNSAGNELSYTASTTVGIENTAISRGAGLKEYELVRGFSSVPEVLTPDKQAAIDGNSYLEFKLKPKANYKLDLTKLYARMRRSANGGTKSAFRWLYSLDGTNFTALGTTDDEFVNNYTEGIDQPTIDLATVTELQQLQSNQEVTFRLYVWGFTAGVGSGTFAIGRSRNGFDDALFITGTATYIDPLPVELTKFEAKKTNNTIALSWATGSEQNNSHFEVLKSTDGTNWNNLARVNGAGNSNVIRNYVTTDGKPNLGSNYYQLKQVDFDGKTTLSKVIAVDFTLTETTKVWANYKSQLLTVNVNGFAKGDAKIAVYDIAGKLLASANTFFEAGSNQVVLPANLQNGVHVLVVGTQKEKQTIKIFIKN</sequence>
<accession>A0ABW9JNI9</accession>
<evidence type="ECO:0000256" key="3">
    <source>
        <dbReference type="ARBA" id="ARBA00012027"/>
    </source>
</evidence>
<reference evidence="8 9" key="1">
    <citation type="submission" date="2024-12" db="EMBL/GenBank/DDBJ databases">
        <authorList>
            <person name="Hu S."/>
        </authorList>
    </citation>
    <scope>NUCLEOTIDE SEQUENCE [LARGE SCALE GENOMIC DNA]</scope>
    <source>
        <strain evidence="8 9">P-25</strain>
    </source>
</reference>
<comment type="similarity">
    <text evidence="2">Belongs to the phospholipase D family.</text>
</comment>
<evidence type="ECO:0000259" key="7">
    <source>
        <dbReference type="Pfam" id="PF13091"/>
    </source>
</evidence>
<name>A0ABW9JNI9_9SPHI</name>
<evidence type="ECO:0000313" key="8">
    <source>
        <dbReference type="EMBL" id="MFN0293810.1"/>
    </source>
</evidence>
<organism evidence="8 9">
    <name type="scientific">Pedobacter helvus</name>
    <dbReference type="NCBI Taxonomy" id="2563444"/>
    <lineage>
        <taxon>Bacteria</taxon>
        <taxon>Pseudomonadati</taxon>
        <taxon>Bacteroidota</taxon>
        <taxon>Sphingobacteriia</taxon>
        <taxon>Sphingobacteriales</taxon>
        <taxon>Sphingobacteriaceae</taxon>
        <taxon>Pedobacter</taxon>
    </lineage>
</organism>
<keyword evidence="6" id="KW-0443">Lipid metabolism</keyword>
<proteinExistence type="inferred from homology"/>
<dbReference type="PANTHER" id="PTHR43856">
    <property type="entry name" value="CARDIOLIPIN HYDROLASE"/>
    <property type="match status" value="1"/>
</dbReference>
<feature type="domain" description="Phospholipase D-like" evidence="7">
    <location>
        <begin position="65"/>
        <end position="183"/>
    </location>
</feature>
<dbReference type="InterPro" id="IPR051406">
    <property type="entry name" value="PLD_domain"/>
</dbReference>
<evidence type="ECO:0000313" key="9">
    <source>
        <dbReference type="Proteomes" id="UP001517367"/>
    </source>
</evidence>
<dbReference type="InterPro" id="IPR025202">
    <property type="entry name" value="PLD-like_dom"/>
</dbReference>
<dbReference type="SUPFAM" id="SSF56024">
    <property type="entry name" value="Phospholipase D/nuclease"/>
    <property type="match status" value="2"/>
</dbReference>
<dbReference type="EC" id="3.1.4.4" evidence="3"/>
<dbReference type="Pfam" id="PF13091">
    <property type="entry name" value="PLDc_2"/>
    <property type="match status" value="2"/>
</dbReference>
<gene>
    <name evidence="8" type="ORF">E5L68_020715</name>
</gene>
<keyword evidence="5" id="KW-0442">Lipid degradation</keyword>
<dbReference type="Gene3D" id="3.30.870.10">
    <property type="entry name" value="Endonuclease Chain A"/>
    <property type="match status" value="2"/>
</dbReference>
<evidence type="ECO:0000256" key="1">
    <source>
        <dbReference type="ARBA" id="ARBA00000798"/>
    </source>
</evidence>
<evidence type="ECO:0000256" key="4">
    <source>
        <dbReference type="ARBA" id="ARBA00022801"/>
    </source>
</evidence>
<keyword evidence="9" id="KW-1185">Reference proteome</keyword>
<comment type="catalytic activity">
    <reaction evidence="1">
        <text>a 1,2-diacyl-sn-glycero-3-phosphocholine + H2O = a 1,2-diacyl-sn-glycero-3-phosphate + choline + H(+)</text>
        <dbReference type="Rhea" id="RHEA:14445"/>
        <dbReference type="ChEBI" id="CHEBI:15354"/>
        <dbReference type="ChEBI" id="CHEBI:15377"/>
        <dbReference type="ChEBI" id="CHEBI:15378"/>
        <dbReference type="ChEBI" id="CHEBI:57643"/>
        <dbReference type="ChEBI" id="CHEBI:58608"/>
        <dbReference type="EC" id="3.1.4.4"/>
    </reaction>
</comment>
<protein>
    <recommendedName>
        <fullName evidence="3">phospholipase D</fullName>
        <ecNumber evidence="3">3.1.4.4</ecNumber>
    </recommendedName>
</protein>
<comment type="caution">
    <text evidence="8">The sequence shown here is derived from an EMBL/GenBank/DDBJ whole genome shotgun (WGS) entry which is preliminary data.</text>
</comment>
<evidence type="ECO:0000256" key="5">
    <source>
        <dbReference type="ARBA" id="ARBA00022963"/>
    </source>
</evidence>
<evidence type="ECO:0000256" key="6">
    <source>
        <dbReference type="ARBA" id="ARBA00023098"/>
    </source>
</evidence>
<dbReference type="InterPro" id="IPR026444">
    <property type="entry name" value="Secre_tail"/>
</dbReference>
<dbReference type="Proteomes" id="UP001517367">
    <property type="component" value="Unassembled WGS sequence"/>
</dbReference>
<dbReference type="RefSeq" id="WP_138729471.1">
    <property type="nucleotide sequence ID" value="NZ_SRMP02000052.1"/>
</dbReference>
<evidence type="ECO:0000256" key="2">
    <source>
        <dbReference type="ARBA" id="ARBA00008664"/>
    </source>
</evidence>
<dbReference type="NCBIfam" id="TIGR04183">
    <property type="entry name" value="Por_Secre_tail"/>
    <property type="match status" value="1"/>
</dbReference>
<dbReference type="PANTHER" id="PTHR43856:SF1">
    <property type="entry name" value="MITOCHONDRIAL CARDIOLIPIN HYDROLASE"/>
    <property type="match status" value="1"/>
</dbReference>
<feature type="domain" description="Phospholipase D-like" evidence="7">
    <location>
        <begin position="251"/>
        <end position="381"/>
    </location>
</feature>